<dbReference type="InterPro" id="IPR036397">
    <property type="entry name" value="RNaseH_sf"/>
</dbReference>
<dbReference type="CDD" id="cd06141">
    <property type="entry name" value="WRN_exo"/>
    <property type="match status" value="1"/>
</dbReference>
<keyword evidence="2" id="KW-0378">Hydrolase</keyword>
<dbReference type="SUPFAM" id="SSF53098">
    <property type="entry name" value="Ribonuclease H-like"/>
    <property type="match status" value="1"/>
</dbReference>
<dbReference type="AlphaFoldDB" id="A0A136J6P8"/>
<dbReference type="PANTHER" id="PTHR13620:SF104">
    <property type="entry name" value="EXONUCLEASE 3'-5' DOMAIN-CONTAINING PROTEIN 2"/>
    <property type="match status" value="1"/>
</dbReference>
<evidence type="ECO:0000256" key="3">
    <source>
        <dbReference type="SAM" id="MobiDB-lite"/>
    </source>
</evidence>
<feature type="compositionally biased region" description="Low complexity" evidence="3">
    <location>
        <begin position="56"/>
        <end position="67"/>
    </location>
</feature>
<dbReference type="OrthoDB" id="1920326at2759"/>
<accession>A0A136J6P8</accession>
<dbReference type="Gene3D" id="3.30.420.10">
    <property type="entry name" value="Ribonuclease H-like superfamily/Ribonuclease H"/>
    <property type="match status" value="1"/>
</dbReference>
<evidence type="ECO:0000259" key="4">
    <source>
        <dbReference type="Pfam" id="PF01612"/>
    </source>
</evidence>
<evidence type="ECO:0000256" key="2">
    <source>
        <dbReference type="ARBA" id="ARBA00022801"/>
    </source>
</evidence>
<feature type="region of interest" description="Disordered" evidence="3">
    <location>
        <begin position="56"/>
        <end position="93"/>
    </location>
</feature>
<evidence type="ECO:0000256" key="1">
    <source>
        <dbReference type="ARBA" id="ARBA00022722"/>
    </source>
</evidence>
<dbReference type="STRING" id="196109.A0A136J6P8"/>
<dbReference type="GO" id="GO:0003676">
    <property type="term" value="F:nucleic acid binding"/>
    <property type="evidence" value="ECO:0007669"/>
    <property type="project" value="InterPro"/>
</dbReference>
<name>A0A136J6P8_9PEZI</name>
<dbReference type="Pfam" id="PF01612">
    <property type="entry name" value="DNA_pol_A_exo1"/>
    <property type="match status" value="1"/>
</dbReference>
<dbReference type="GO" id="GO:0008408">
    <property type="term" value="F:3'-5' exonuclease activity"/>
    <property type="evidence" value="ECO:0007669"/>
    <property type="project" value="InterPro"/>
</dbReference>
<reference evidence="6" key="1">
    <citation type="submission" date="2016-02" db="EMBL/GenBank/DDBJ databases">
        <title>Draft genome sequence of Microdochium bolleyi, a fungal endophyte of beachgrass.</title>
        <authorList>
            <consortium name="DOE Joint Genome Institute"/>
            <person name="David A.S."/>
            <person name="May G."/>
            <person name="Haridas S."/>
            <person name="Lim J."/>
            <person name="Wang M."/>
            <person name="Labutti K."/>
            <person name="Lipzen A."/>
            <person name="Barry K."/>
            <person name="Grigoriev I.V."/>
        </authorList>
    </citation>
    <scope>NUCLEOTIDE SEQUENCE [LARGE SCALE GENOMIC DNA]</scope>
    <source>
        <strain evidence="6">J235TASD1</strain>
    </source>
</reference>
<protein>
    <submittedName>
        <fullName evidence="5">Ribonuclease H-like domain-containing protein</fullName>
    </submittedName>
</protein>
<keyword evidence="1" id="KW-0540">Nuclease</keyword>
<dbReference type="GO" id="GO:0005737">
    <property type="term" value="C:cytoplasm"/>
    <property type="evidence" value="ECO:0007669"/>
    <property type="project" value="TreeGrafter"/>
</dbReference>
<feature type="domain" description="3'-5' exonuclease" evidence="4">
    <location>
        <begin position="149"/>
        <end position="331"/>
    </location>
</feature>
<dbReference type="GO" id="GO:0006139">
    <property type="term" value="P:nucleobase-containing compound metabolic process"/>
    <property type="evidence" value="ECO:0007669"/>
    <property type="project" value="InterPro"/>
</dbReference>
<proteinExistence type="predicted"/>
<feature type="region of interest" description="Disordered" evidence="3">
    <location>
        <begin position="412"/>
        <end position="434"/>
    </location>
</feature>
<dbReference type="InParanoid" id="A0A136J6P8"/>
<dbReference type="InterPro" id="IPR012337">
    <property type="entry name" value="RNaseH-like_sf"/>
</dbReference>
<evidence type="ECO:0000313" key="5">
    <source>
        <dbReference type="EMBL" id="KXJ92865.1"/>
    </source>
</evidence>
<dbReference type="GO" id="GO:0005634">
    <property type="term" value="C:nucleus"/>
    <property type="evidence" value="ECO:0007669"/>
    <property type="project" value="TreeGrafter"/>
</dbReference>
<evidence type="ECO:0000313" key="6">
    <source>
        <dbReference type="Proteomes" id="UP000070501"/>
    </source>
</evidence>
<dbReference type="EMBL" id="KQ964248">
    <property type="protein sequence ID" value="KXJ92865.1"/>
    <property type="molecule type" value="Genomic_DNA"/>
</dbReference>
<gene>
    <name evidence="5" type="ORF">Micbo1qcDRAFT_174010</name>
</gene>
<organism evidence="5 6">
    <name type="scientific">Microdochium bolleyi</name>
    <dbReference type="NCBI Taxonomy" id="196109"/>
    <lineage>
        <taxon>Eukaryota</taxon>
        <taxon>Fungi</taxon>
        <taxon>Dikarya</taxon>
        <taxon>Ascomycota</taxon>
        <taxon>Pezizomycotina</taxon>
        <taxon>Sordariomycetes</taxon>
        <taxon>Xylariomycetidae</taxon>
        <taxon>Xylariales</taxon>
        <taxon>Microdochiaceae</taxon>
        <taxon>Microdochium</taxon>
    </lineage>
</organism>
<dbReference type="InterPro" id="IPR002562">
    <property type="entry name" value="3'-5'_exonuclease_dom"/>
</dbReference>
<sequence>MAPSMSPSPKHQLWHHSRGIAFASASAPSLLPSEPAEQAGWGAVPGHVAVVKTATTTGKKFTSQTYTSKDDVPGGSEKPPAQTEPGKSEDEATAKPPQAFLDFKMSEEAFYAAKRARPGSPESFWSYNMYRGPASEDGLEQKVKIHYCRSKHTMERVCKEYFMDEPVVGFDLEWMADSMKWQGPRKNVSLIQLASPSRVALFHTAVFTDKDISELGPNFRHIMESPDILKVGVAIKGDCTRLSNFFSISSQGLMELSHLYKLVTLSSRGEYKAINRKLVTLATQVQDFLHLPLYKGQDVRGSDWSKPLSMEQIIYSASDAYAGPHLFATLEHFREQLDPCPPRPYPAESDRPIRYVEGVEVAAEVEVQDDATADEAGCKNTPGSAQYVSSVLESITIEEETFAEVVETPLPTAKARKAPSAPKARTTPKASRFF</sequence>
<dbReference type="InterPro" id="IPR051132">
    <property type="entry name" value="3-5_Exonuclease_domain"/>
</dbReference>
<keyword evidence="6" id="KW-1185">Reference proteome</keyword>
<dbReference type="PANTHER" id="PTHR13620">
    <property type="entry name" value="3-5 EXONUCLEASE"/>
    <property type="match status" value="1"/>
</dbReference>
<dbReference type="Proteomes" id="UP000070501">
    <property type="component" value="Unassembled WGS sequence"/>
</dbReference>